<dbReference type="Gene3D" id="3.60.21.10">
    <property type="match status" value="1"/>
</dbReference>
<reference evidence="3 4" key="1">
    <citation type="submission" date="2018-07" db="EMBL/GenBank/DDBJ databases">
        <title>Genome sequences of Haloplanus sp. CBA1112.</title>
        <authorList>
            <person name="Kim Y.B."/>
            <person name="Roh S.W."/>
        </authorList>
    </citation>
    <scope>NUCLEOTIDE SEQUENCE [LARGE SCALE GENOMIC DNA]</scope>
    <source>
        <strain evidence="3 4">CBA1112</strain>
    </source>
</reference>
<dbReference type="CDD" id="cd07391">
    <property type="entry name" value="MPP_PF1019"/>
    <property type="match status" value="1"/>
</dbReference>
<dbReference type="EMBL" id="CP031148">
    <property type="protein sequence ID" value="AXG11190.1"/>
    <property type="molecule type" value="Genomic_DNA"/>
</dbReference>
<dbReference type="GeneID" id="37288469"/>
<evidence type="ECO:0000313" key="4">
    <source>
        <dbReference type="Proteomes" id="UP000252985"/>
    </source>
</evidence>
<dbReference type="PIRSF" id="PIRSF000887">
    <property type="entry name" value="Pesterase_MJ0037"/>
    <property type="match status" value="1"/>
</dbReference>
<dbReference type="KEGG" id="haq:DU484_15785"/>
<dbReference type="Proteomes" id="UP000253273">
    <property type="component" value="Chromosome"/>
</dbReference>
<dbReference type="KEGG" id="haj:DU500_15805"/>
<sequence length="252" mass="27071">MALVEPVPGAPAAVADCGAERALVVADYHAGIEAGLRYERGVELRSDADGRRARLCALRDRVSPDRVVVVGDLVHRIGDPGEGERDEVERLLDALAVPLTLVPGNHDGGVADAYDRIEVADAGGLRLGDVGFVHGHTWPDRAVLGAETVCMGHEHPQVRLEDAVGGGRTEKAWLRGRLRLEPFADHFEVAPESLGWGDSELVVFPAFNDRSGGTWINVDGQTFLSPFLPDGLADDAEAYLLDGTRLGAYRRV</sequence>
<gene>
    <name evidence="3" type="ORF">DU484_15785</name>
    <name evidence="2" type="ORF">DU500_15805</name>
</gene>
<dbReference type="OrthoDB" id="10013at2157"/>
<dbReference type="AlphaFoldDB" id="A0A345E6F1"/>
<accession>A0A345E6F1</accession>
<organism evidence="2 5">
    <name type="scientific">Haloplanus rubicundus</name>
    <dbReference type="NCBI Taxonomy" id="1547898"/>
    <lineage>
        <taxon>Archaea</taxon>
        <taxon>Methanobacteriati</taxon>
        <taxon>Methanobacteriota</taxon>
        <taxon>Stenosarchaea group</taxon>
        <taxon>Halobacteria</taxon>
        <taxon>Halobacteriales</taxon>
        <taxon>Haloferacaceae</taxon>
        <taxon>Haloplanus</taxon>
    </lineage>
</organism>
<dbReference type="GO" id="GO:0016787">
    <property type="term" value="F:hydrolase activity"/>
    <property type="evidence" value="ECO:0007669"/>
    <property type="project" value="InterPro"/>
</dbReference>
<proteinExistence type="predicted"/>
<dbReference type="Proteomes" id="UP000252985">
    <property type="component" value="Chromosome"/>
</dbReference>
<evidence type="ECO:0000313" key="5">
    <source>
        <dbReference type="Proteomes" id="UP000253273"/>
    </source>
</evidence>
<feature type="domain" description="Calcineurin-like phosphoesterase" evidence="1">
    <location>
        <begin position="21"/>
        <end position="136"/>
    </location>
</feature>
<dbReference type="SUPFAM" id="SSF56300">
    <property type="entry name" value="Metallo-dependent phosphatases"/>
    <property type="match status" value="1"/>
</dbReference>
<accession>A0A345EG68</accession>
<dbReference type="PANTHER" id="PTHR39323:SF1">
    <property type="entry name" value="BLR1149 PROTEIN"/>
    <property type="match status" value="1"/>
</dbReference>
<dbReference type="EMBL" id="CP031150">
    <property type="protein sequence ID" value="AXG07773.1"/>
    <property type="molecule type" value="Genomic_DNA"/>
</dbReference>
<protein>
    <submittedName>
        <fullName evidence="2">Phosphoesterase</fullName>
    </submittedName>
</protein>
<dbReference type="InterPro" id="IPR024173">
    <property type="entry name" value="Pesterase_MJ0037-like"/>
</dbReference>
<evidence type="ECO:0000259" key="1">
    <source>
        <dbReference type="Pfam" id="PF00149"/>
    </source>
</evidence>
<keyword evidence="5" id="KW-1185">Reference proteome</keyword>
<dbReference type="RefSeq" id="WP_114586894.1">
    <property type="nucleotide sequence ID" value="NZ_CP031148.1"/>
</dbReference>
<evidence type="ECO:0000313" key="2">
    <source>
        <dbReference type="EMBL" id="AXG07773.1"/>
    </source>
</evidence>
<dbReference type="InterPro" id="IPR004843">
    <property type="entry name" value="Calcineurin-like_PHP"/>
</dbReference>
<evidence type="ECO:0000313" key="3">
    <source>
        <dbReference type="EMBL" id="AXG11190.1"/>
    </source>
</evidence>
<dbReference type="InterPro" id="IPR029052">
    <property type="entry name" value="Metallo-depent_PP-like"/>
</dbReference>
<name>A0A345E6F1_9EURY</name>
<dbReference type="Pfam" id="PF00149">
    <property type="entry name" value="Metallophos"/>
    <property type="match status" value="1"/>
</dbReference>
<dbReference type="PANTHER" id="PTHR39323">
    <property type="entry name" value="BLR1149 PROTEIN"/>
    <property type="match status" value="1"/>
</dbReference>
<reference evidence="2 5" key="2">
    <citation type="submission" date="2018-07" db="EMBL/GenBank/DDBJ databases">
        <title>Genome sequences of Haloplanus sp. CBA1113.</title>
        <authorList>
            <person name="Kim Y.B."/>
            <person name="Roh S.W."/>
        </authorList>
    </citation>
    <scope>NUCLEOTIDE SEQUENCE [LARGE SCALE GENOMIC DNA]</scope>
    <source>
        <strain evidence="2 5">CBA1113</strain>
    </source>
</reference>